<proteinExistence type="predicted"/>
<dbReference type="Gene3D" id="3.20.20.370">
    <property type="entry name" value="Glycoside hydrolase/deacetylase"/>
    <property type="match status" value="1"/>
</dbReference>
<dbReference type="CDD" id="cd10917">
    <property type="entry name" value="CE4_NodB_like_6s_7s"/>
    <property type="match status" value="1"/>
</dbReference>
<dbReference type="STRING" id="1938817.SAMN06296008_11125"/>
<dbReference type="GO" id="GO:0046872">
    <property type="term" value="F:metal ion binding"/>
    <property type="evidence" value="ECO:0007669"/>
    <property type="project" value="UniProtKB-KW"/>
</dbReference>
<dbReference type="GO" id="GO:0005975">
    <property type="term" value="P:carbohydrate metabolic process"/>
    <property type="evidence" value="ECO:0007669"/>
    <property type="project" value="InterPro"/>
</dbReference>
<evidence type="ECO:0000313" key="5">
    <source>
        <dbReference type="Proteomes" id="UP000192708"/>
    </source>
</evidence>
<feature type="domain" description="NodB homology" evidence="3">
    <location>
        <begin position="1"/>
        <end position="213"/>
    </location>
</feature>
<keyword evidence="1" id="KW-0479">Metal-binding</keyword>
<protein>
    <submittedName>
        <fullName evidence="4">Polysaccharide deacetylase</fullName>
    </submittedName>
</protein>
<gene>
    <name evidence="4" type="ORF">SAMN06296008_11125</name>
</gene>
<dbReference type="PANTHER" id="PTHR10587">
    <property type="entry name" value="GLYCOSYL TRANSFERASE-RELATED"/>
    <property type="match status" value="1"/>
</dbReference>
<dbReference type="InterPro" id="IPR011330">
    <property type="entry name" value="Glyco_hydro/deAcase_b/a-brl"/>
</dbReference>
<dbReference type="EMBL" id="FWXJ01000011">
    <property type="protein sequence ID" value="SMC66747.1"/>
    <property type="molecule type" value="Genomic_DNA"/>
</dbReference>
<dbReference type="PROSITE" id="PS51677">
    <property type="entry name" value="NODB"/>
    <property type="match status" value="1"/>
</dbReference>
<dbReference type="GO" id="GO:0016810">
    <property type="term" value="F:hydrolase activity, acting on carbon-nitrogen (but not peptide) bonds"/>
    <property type="evidence" value="ECO:0007669"/>
    <property type="project" value="InterPro"/>
</dbReference>
<name>A0A1W2B189_9BURK</name>
<dbReference type="InterPro" id="IPR002509">
    <property type="entry name" value="NODB_dom"/>
</dbReference>
<organism evidence="4 5">
    <name type="scientific">Polynucleobacter kasalickyi</name>
    <dbReference type="NCBI Taxonomy" id="1938817"/>
    <lineage>
        <taxon>Bacteria</taxon>
        <taxon>Pseudomonadati</taxon>
        <taxon>Pseudomonadota</taxon>
        <taxon>Betaproteobacteria</taxon>
        <taxon>Burkholderiales</taxon>
        <taxon>Burkholderiaceae</taxon>
        <taxon>Polynucleobacter</taxon>
    </lineage>
</organism>
<sequence>MSVAEQVSEILHRHQVKATFFLANEKTFRHDFALDDAWKPFWNTLVQDGHAFGSHTFHHTYWQKDLGKDTVLVKSQFGPDANKLIQMQNNAYCQQITAVDQRFRTLTGRGLDKIWRAPGGKTSPRLVEYGKTCGFDHIGWSKAGFLGDELPSDDFPNPFLLQRALAHLENNDITMAHLGIWSRKDPWAPAVLEPLIIGLKSKGFCFKKIGEKS</sequence>
<evidence type="ECO:0000259" key="3">
    <source>
        <dbReference type="PROSITE" id="PS51677"/>
    </source>
</evidence>
<dbReference type="Pfam" id="PF01522">
    <property type="entry name" value="Polysacc_deac_1"/>
    <property type="match status" value="1"/>
</dbReference>
<dbReference type="Proteomes" id="UP000192708">
    <property type="component" value="Unassembled WGS sequence"/>
</dbReference>
<reference evidence="4 5" key="1">
    <citation type="submission" date="2017-04" db="EMBL/GenBank/DDBJ databases">
        <authorList>
            <person name="Afonso C.L."/>
            <person name="Miller P.J."/>
            <person name="Scott M.A."/>
            <person name="Spackman E."/>
            <person name="Goraichik I."/>
            <person name="Dimitrov K.M."/>
            <person name="Suarez D.L."/>
            <person name="Swayne D.E."/>
        </authorList>
    </citation>
    <scope>NUCLEOTIDE SEQUENCE [LARGE SCALE GENOMIC DNA]</scope>
    <source>
        <strain evidence="4 5">VK13</strain>
    </source>
</reference>
<evidence type="ECO:0000256" key="2">
    <source>
        <dbReference type="ARBA" id="ARBA00022801"/>
    </source>
</evidence>
<dbReference type="GO" id="GO:0016020">
    <property type="term" value="C:membrane"/>
    <property type="evidence" value="ECO:0007669"/>
    <property type="project" value="TreeGrafter"/>
</dbReference>
<dbReference type="SUPFAM" id="SSF88713">
    <property type="entry name" value="Glycoside hydrolase/deacetylase"/>
    <property type="match status" value="1"/>
</dbReference>
<dbReference type="PANTHER" id="PTHR10587:SF133">
    <property type="entry name" value="CHITIN DEACETYLASE 1-RELATED"/>
    <property type="match status" value="1"/>
</dbReference>
<evidence type="ECO:0000256" key="1">
    <source>
        <dbReference type="ARBA" id="ARBA00022723"/>
    </source>
</evidence>
<keyword evidence="2" id="KW-0378">Hydrolase</keyword>
<dbReference type="InterPro" id="IPR050248">
    <property type="entry name" value="Polysacc_deacetylase_ArnD"/>
</dbReference>
<keyword evidence="5" id="KW-1185">Reference proteome</keyword>
<accession>A0A1W2B189</accession>
<dbReference type="AlphaFoldDB" id="A0A1W2B189"/>
<evidence type="ECO:0000313" key="4">
    <source>
        <dbReference type="EMBL" id="SMC66747.1"/>
    </source>
</evidence>